<protein>
    <submittedName>
        <fullName evidence="1">Uncharacterized protein</fullName>
    </submittedName>
</protein>
<evidence type="ECO:0000313" key="1">
    <source>
        <dbReference type="EMBL" id="CAA9304038.1"/>
    </source>
</evidence>
<dbReference type="EMBL" id="CADCUA010000082">
    <property type="protein sequence ID" value="CAA9304038.1"/>
    <property type="molecule type" value="Genomic_DNA"/>
</dbReference>
<dbReference type="InterPro" id="IPR029044">
    <property type="entry name" value="Nucleotide-diphossugar_trans"/>
</dbReference>
<reference evidence="1" key="1">
    <citation type="submission" date="2020-02" db="EMBL/GenBank/DDBJ databases">
        <authorList>
            <person name="Meier V. D."/>
        </authorList>
    </citation>
    <scope>NUCLEOTIDE SEQUENCE</scope>
    <source>
        <strain evidence="1">AVDCRST_MAG71</strain>
    </source>
</reference>
<dbReference type="Gene3D" id="3.90.550.10">
    <property type="entry name" value="Spore Coat Polysaccharide Biosynthesis Protein SpsA, Chain A"/>
    <property type="match status" value="1"/>
</dbReference>
<organism evidence="1">
    <name type="scientific">uncultured Lysobacter sp</name>
    <dbReference type="NCBI Taxonomy" id="271060"/>
    <lineage>
        <taxon>Bacteria</taxon>
        <taxon>Pseudomonadati</taxon>
        <taxon>Pseudomonadota</taxon>
        <taxon>Gammaproteobacteria</taxon>
        <taxon>Lysobacterales</taxon>
        <taxon>Lysobacteraceae</taxon>
        <taxon>Lysobacter</taxon>
        <taxon>environmental samples</taxon>
    </lineage>
</organism>
<proteinExistence type="predicted"/>
<gene>
    <name evidence="1" type="ORF">AVDCRST_MAG71-290</name>
</gene>
<sequence length="101" mass="11640">MARLAPGCFIFCRREAFEAAGGFDERYFAGEDIALSRALARQGRFVILREPVWSSARKLHTFSALDHLRLVFQLARRGRGLLRSRQGLELWYGKRRDDAPD</sequence>
<dbReference type="SUPFAM" id="SSF53448">
    <property type="entry name" value="Nucleotide-diphospho-sugar transferases"/>
    <property type="match status" value="1"/>
</dbReference>
<name>A0A6J4KHT1_9GAMM</name>
<accession>A0A6J4KHT1</accession>
<dbReference type="AlphaFoldDB" id="A0A6J4KHT1"/>